<proteinExistence type="predicted"/>
<name>A0A978V0R4_ZIZJJ</name>
<dbReference type="Proteomes" id="UP000813462">
    <property type="component" value="Unassembled WGS sequence"/>
</dbReference>
<evidence type="ECO:0000313" key="2">
    <source>
        <dbReference type="Proteomes" id="UP000813462"/>
    </source>
</evidence>
<evidence type="ECO:0000313" key="1">
    <source>
        <dbReference type="EMBL" id="KAH7520830.1"/>
    </source>
</evidence>
<accession>A0A978V0R4</accession>
<comment type="caution">
    <text evidence="1">The sequence shown here is derived from an EMBL/GenBank/DDBJ whole genome shotgun (WGS) entry which is preliminary data.</text>
</comment>
<sequence>MTKHVNIRASTKSGILRSKNNENFHPNPNYVNAVAVCMVVSGSRPTIRYMIVRFLGHGNNWMAYKGCIVWPKRVVIKLWYWQLGSFTGLLAAVKMIMKTKL</sequence>
<dbReference type="EMBL" id="JAEACU010000008">
    <property type="protein sequence ID" value="KAH7520830.1"/>
    <property type="molecule type" value="Genomic_DNA"/>
</dbReference>
<dbReference type="AlphaFoldDB" id="A0A978V0R4"/>
<protein>
    <submittedName>
        <fullName evidence="1">Uncharacterized protein</fullName>
    </submittedName>
</protein>
<organism evidence="1 2">
    <name type="scientific">Ziziphus jujuba var. spinosa</name>
    <dbReference type="NCBI Taxonomy" id="714518"/>
    <lineage>
        <taxon>Eukaryota</taxon>
        <taxon>Viridiplantae</taxon>
        <taxon>Streptophyta</taxon>
        <taxon>Embryophyta</taxon>
        <taxon>Tracheophyta</taxon>
        <taxon>Spermatophyta</taxon>
        <taxon>Magnoliopsida</taxon>
        <taxon>eudicotyledons</taxon>
        <taxon>Gunneridae</taxon>
        <taxon>Pentapetalae</taxon>
        <taxon>rosids</taxon>
        <taxon>fabids</taxon>
        <taxon>Rosales</taxon>
        <taxon>Rhamnaceae</taxon>
        <taxon>Paliureae</taxon>
        <taxon>Ziziphus</taxon>
    </lineage>
</organism>
<reference evidence="1" key="1">
    <citation type="journal article" date="2021" name="Front. Plant Sci.">
        <title>Chromosome-Scale Genome Assembly for Chinese Sour Jujube and Insights Into Its Genome Evolution and Domestication Signature.</title>
        <authorList>
            <person name="Shen L.-Y."/>
            <person name="Luo H."/>
            <person name="Wang X.-L."/>
            <person name="Wang X.-M."/>
            <person name="Qiu X.-J."/>
            <person name="Liu H."/>
            <person name="Zhou S.-S."/>
            <person name="Jia K.-H."/>
            <person name="Nie S."/>
            <person name="Bao Y.-T."/>
            <person name="Zhang R.-G."/>
            <person name="Yun Q.-Z."/>
            <person name="Chai Y.-H."/>
            <person name="Lu J.-Y."/>
            <person name="Li Y."/>
            <person name="Zhao S.-W."/>
            <person name="Mao J.-F."/>
            <person name="Jia S.-G."/>
            <person name="Mao Y.-M."/>
        </authorList>
    </citation>
    <scope>NUCLEOTIDE SEQUENCE</scope>
    <source>
        <strain evidence="1">AT0</strain>
        <tissue evidence="1">Leaf</tissue>
    </source>
</reference>
<gene>
    <name evidence="1" type="ORF">FEM48_Zijuj08G0187600</name>
</gene>